<evidence type="ECO:0000256" key="4">
    <source>
        <dbReference type="HAMAP-Rule" id="MF_01420"/>
    </source>
</evidence>
<dbReference type="Pfam" id="PF14527">
    <property type="entry name" value="LAGLIDADG_WhiA"/>
    <property type="match status" value="1"/>
</dbReference>
<feature type="domain" description="Sporulation regulator WhiA C-terminal" evidence="5">
    <location>
        <begin position="213"/>
        <end position="296"/>
    </location>
</feature>
<dbReference type="AlphaFoldDB" id="A0A8J6MD15"/>
<gene>
    <name evidence="4 7" type="primary">whiA</name>
    <name evidence="7" type="ORF">H8S62_10885</name>
</gene>
<proteinExistence type="inferred from homology"/>
<name>A0A8J6MD15_9FIRM</name>
<keyword evidence="1 4" id="KW-0132">Cell division</keyword>
<evidence type="ECO:0000256" key="3">
    <source>
        <dbReference type="ARBA" id="ARBA00023306"/>
    </source>
</evidence>
<dbReference type="NCBIfam" id="TIGR00647">
    <property type="entry name" value="DNA_bind_WhiA"/>
    <property type="match status" value="1"/>
</dbReference>
<reference evidence="7" key="1">
    <citation type="submission" date="2020-08" db="EMBL/GenBank/DDBJ databases">
        <title>Genome public.</title>
        <authorList>
            <person name="Liu C."/>
            <person name="Sun Q."/>
        </authorList>
    </citation>
    <scope>NUCLEOTIDE SEQUENCE</scope>
    <source>
        <strain evidence="7">NSJ-52</strain>
    </source>
</reference>
<evidence type="ECO:0000259" key="5">
    <source>
        <dbReference type="Pfam" id="PF02650"/>
    </source>
</evidence>
<dbReference type="InterPro" id="IPR023054">
    <property type="entry name" value="Sporulation_regulator_WhiA_C"/>
</dbReference>
<evidence type="ECO:0000259" key="6">
    <source>
        <dbReference type="Pfam" id="PF14527"/>
    </source>
</evidence>
<dbReference type="GO" id="GO:0051301">
    <property type="term" value="P:cell division"/>
    <property type="evidence" value="ECO:0007669"/>
    <property type="project" value="UniProtKB-UniRule"/>
</dbReference>
<dbReference type="InterPro" id="IPR039518">
    <property type="entry name" value="WhiA_LAGLIDADG_dom"/>
</dbReference>
<protein>
    <recommendedName>
        <fullName evidence="4">Probable cell division protein WhiA</fullName>
    </recommendedName>
</protein>
<dbReference type="PANTHER" id="PTHR37307:SF1">
    <property type="entry name" value="CELL DIVISION PROTEIN WHIA-RELATED"/>
    <property type="match status" value="1"/>
</dbReference>
<keyword evidence="3 4" id="KW-0131">Cell cycle</keyword>
<dbReference type="Proteomes" id="UP000607645">
    <property type="component" value="Unassembled WGS sequence"/>
</dbReference>
<evidence type="ECO:0000256" key="1">
    <source>
        <dbReference type="ARBA" id="ARBA00022618"/>
    </source>
</evidence>
<keyword evidence="2 4" id="KW-0238">DNA-binding</keyword>
<dbReference type="HAMAP" id="MF_01420">
    <property type="entry name" value="HTH_type_WhiA"/>
    <property type="match status" value="1"/>
</dbReference>
<comment type="caution">
    <text evidence="7">The sequence shown here is derived from an EMBL/GenBank/DDBJ whole genome shotgun (WGS) entry which is preliminary data.</text>
</comment>
<evidence type="ECO:0000256" key="2">
    <source>
        <dbReference type="ARBA" id="ARBA00023125"/>
    </source>
</evidence>
<dbReference type="InterPro" id="IPR003802">
    <property type="entry name" value="Sporulation_regulator_WhiA"/>
</dbReference>
<evidence type="ECO:0000313" key="8">
    <source>
        <dbReference type="Proteomes" id="UP000607645"/>
    </source>
</evidence>
<feature type="domain" description="WhiA LAGLIDADG-like" evidence="6">
    <location>
        <begin position="119"/>
        <end position="210"/>
    </location>
</feature>
<evidence type="ECO:0000313" key="7">
    <source>
        <dbReference type="EMBL" id="MBC5737510.1"/>
    </source>
</evidence>
<dbReference type="GO" id="GO:0043937">
    <property type="term" value="P:regulation of sporulation"/>
    <property type="evidence" value="ECO:0007669"/>
    <property type="project" value="InterPro"/>
</dbReference>
<dbReference type="SUPFAM" id="SSF55608">
    <property type="entry name" value="Homing endonucleases"/>
    <property type="match status" value="1"/>
</dbReference>
<dbReference type="EMBL" id="JACOPQ010000008">
    <property type="protein sequence ID" value="MBC5737510.1"/>
    <property type="molecule type" value="Genomic_DNA"/>
</dbReference>
<dbReference type="RefSeq" id="WP_186919332.1">
    <property type="nucleotide sequence ID" value="NZ_JACOPQ010000008.1"/>
</dbReference>
<sequence>MSFASQTKAELCRVPLARRCCAQAEAYGVLLFCNSFTHREVRIITESADFAARLPQLFRKGFRVEFDGAPAGGEGGKRAFTIAAPDKLAAVFSAFGQDPADALAHHINFAVLEEEHCRTAFFRGAFLAGGSVTDPAKRYHLELVTSHYNVSRELPVLLQEAGFRPKETTRKSNYMTYFKQSEYIEDFLTAIGAPLAAMEIMNAKLEKNLRGSVNRRVNCDAANLDKAVDAAMEQIAAIRALEKRMDLSELGDKLARTARLRVENPELTLTQLAELCDPPVTKSCLNHRLRKLMELARNG</sequence>
<dbReference type="GO" id="GO:0003677">
    <property type="term" value="F:DNA binding"/>
    <property type="evidence" value="ECO:0007669"/>
    <property type="project" value="UniProtKB-UniRule"/>
</dbReference>
<dbReference type="PANTHER" id="PTHR37307">
    <property type="entry name" value="CELL DIVISION PROTEIN WHIA-RELATED"/>
    <property type="match status" value="1"/>
</dbReference>
<dbReference type="Gene3D" id="3.10.28.10">
    <property type="entry name" value="Homing endonucleases"/>
    <property type="match status" value="1"/>
</dbReference>
<comment type="function">
    <text evidence="4">Involved in cell division and chromosome segregation.</text>
</comment>
<dbReference type="Pfam" id="PF02650">
    <property type="entry name" value="HTH_WhiA"/>
    <property type="match status" value="1"/>
</dbReference>
<keyword evidence="8" id="KW-1185">Reference proteome</keyword>
<dbReference type="InterPro" id="IPR027434">
    <property type="entry name" value="Homing_endonucl"/>
</dbReference>
<organism evidence="7 8">
    <name type="scientific">Lawsonibacter faecis</name>
    <dbReference type="NCBI Taxonomy" id="2763052"/>
    <lineage>
        <taxon>Bacteria</taxon>
        <taxon>Bacillati</taxon>
        <taxon>Bacillota</taxon>
        <taxon>Clostridia</taxon>
        <taxon>Eubacteriales</taxon>
        <taxon>Oscillospiraceae</taxon>
        <taxon>Lawsonibacter</taxon>
    </lineage>
</organism>
<accession>A0A8J6MD15</accession>
<comment type="similarity">
    <text evidence="4">Belongs to the WhiA family.</text>
</comment>